<dbReference type="RefSeq" id="WP_350016055.1">
    <property type="nucleotide sequence ID" value="NZ_CP157948.1"/>
</dbReference>
<feature type="transmembrane region" description="Helical" evidence="1">
    <location>
        <begin position="315"/>
        <end position="333"/>
    </location>
</feature>
<feature type="transmembrane region" description="Helical" evidence="1">
    <location>
        <begin position="116"/>
        <end position="134"/>
    </location>
</feature>
<dbReference type="AlphaFoldDB" id="A0AAU7QJ99"/>
<feature type="transmembrane region" description="Helical" evidence="1">
    <location>
        <begin position="91"/>
        <end position="110"/>
    </location>
</feature>
<keyword evidence="1" id="KW-0472">Membrane</keyword>
<dbReference type="EMBL" id="CP157948">
    <property type="protein sequence ID" value="XBS89645.1"/>
    <property type="molecule type" value="Genomic_DNA"/>
</dbReference>
<proteinExistence type="predicted"/>
<reference evidence="2" key="1">
    <citation type="submission" date="2024-06" db="EMBL/GenBank/DDBJ databases">
        <authorList>
            <person name="Sun Y."/>
        </authorList>
    </citation>
    <scope>NUCLEOTIDE SEQUENCE</scope>
    <source>
        <strain evidence="2">IGA1.0</strain>
    </source>
</reference>
<organism evidence="2">
    <name type="scientific">Rhodanobacter sp. IGA1.0</name>
    <dbReference type="NCBI Taxonomy" id="3158582"/>
    <lineage>
        <taxon>Bacteria</taxon>
        <taxon>Pseudomonadati</taxon>
        <taxon>Pseudomonadota</taxon>
        <taxon>Gammaproteobacteria</taxon>
        <taxon>Lysobacterales</taxon>
        <taxon>Rhodanobacteraceae</taxon>
        <taxon>Rhodanobacter</taxon>
    </lineage>
</organism>
<feature type="transmembrane region" description="Helical" evidence="1">
    <location>
        <begin position="7"/>
        <end position="24"/>
    </location>
</feature>
<evidence type="ECO:0000256" key="1">
    <source>
        <dbReference type="SAM" id="Phobius"/>
    </source>
</evidence>
<keyword evidence="1" id="KW-1133">Transmembrane helix</keyword>
<evidence type="ECO:0000313" key="2">
    <source>
        <dbReference type="EMBL" id="XBS89645.1"/>
    </source>
</evidence>
<accession>A0AAU7QJ99</accession>
<name>A0AAU7QJ99_9GAMM</name>
<protein>
    <submittedName>
        <fullName evidence="2">Uncharacterized protein</fullName>
    </submittedName>
</protein>
<feature type="transmembrane region" description="Helical" evidence="1">
    <location>
        <begin position="30"/>
        <end position="47"/>
    </location>
</feature>
<keyword evidence="1" id="KW-0812">Transmembrane</keyword>
<gene>
    <name evidence="2" type="ORF">ABNK63_14770</name>
</gene>
<sequence length="339" mass="37261">MLQLVNLLLVISGVIAVGSGLVWWRNQPALALLLLVSGVALITLAYFSDRGGERRAEQRKRAAIRQRIDEFARRPAGSSQTLRLGGGLRNILAGLLLTLLGLAVAVMASADLRHDVIPLILGVLLVPVGLLLLLRALAGVGQPALELDSVGFATALTGRIPWREVSGICLRTVTQRNGSESFFLMFRVQRFARVAPRIHWTERLLAVFRLGALARGVVNVSLPSKKDPPAPVYALARQLWKQSTGNDYEWSPLQSDACNEAMKRAGALAARLDEPGAMEAALAHPEQMEQAMAQMDADMALIAAEHRRQAKKQRWMLALFLPLIVLLLAWPWIMRLFAR</sequence>